<gene>
    <name evidence="1" type="ORF">SNEC2469_LOCUS11814</name>
</gene>
<evidence type="ECO:0000313" key="2">
    <source>
        <dbReference type="Proteomes" id="UP000601435"/>
    </source>
</evidence>
<dbReference type="InterPro" id="IPR029058">
    <property type="entry name" value="AB_hydrolase_fold"/>
</dbReference>
<protein>
    <recommendedName>
        <fullName evidence="3">Serine aminopeptidase S33 domain-containing protein</fullName>
    </recommendedName>
</protein>
<dbReference type="SUPFAM" id="SSF53474">
    <property type="entry name" value="alpha/beta-Hydrolases"/>
    <property type="match status" value="1"/>
</dbReference>
<name>A0A812RBX9_9DINO</name>
<dbReference type="EMBL" id="CAJNJA010018746">
    <property type="protein sequence ID" value="CAE7430327.1"/>
    <property type="molecule type" value="Genomic_DNA"/>
</dbReference>
<evidence type="ECO:0008006" key="3">
    <source>
        <dbReference type="Google" id="ProtNLM"/>
    </source>
</evidence>
<accession>A0A812RBX9</accession>
<evidence type="ECO:0000313" key="1">
    <source>
        <dbReference type="EMBL" id="CAE7430327.1"/>
    </source>
</evidence>
<proteinExistence type="predicted"/>
<dbReference type="Gene3D" id="3.40.50.1820">
    <property type="entry name" value="alpha/beta hydrolase"/>
    <property type="match status" value="1"/>
</dbReference>
<sequence length="277" mass="29283">MLSILDRLRRCGRAAPVGLSELEEQVVTNIWLGDYASALTVLQPVCEEQPWRALHAALTQLLTQLPSAERKSAAFVPRRLTEVAVRNSPSVGLGVQRVTGSLRVDGADLSYVLLLKDPAPVAPLRVLRFGGNAEVAGLSARSPEILRLVEQGLADVLLVDYRGFGWSTGVPSMATMRRDAEEVAAAFPLLLQQHGHSSEGPLVIVGRSIGSLAALHVALLGFGEALVLDSPVTCHWPLEGIPTATWASMGKAMPACLSAGGRLLGLVGLPGHAAPLH</sequence>
<dbReference type="PANTHER" id="PTHR12277:SF81">
    <property type="entry name" value="PROTEIN ABHD13"/>
    <property type="match status" value="1"/>
</dbReference>
<comment type="caution">
    <text evidence="1">The sequence shown here is derived from an EMBL/GenBank/DDBJ whole genome shotgun (WGS) entry which is preliminary data.</text>
</comment>
<dbReference type="PANTHER" id="PTHR12277">
    <property type="entry name" value="ALPHA/BETA HYDROLASE DOMAIN-CONTAINING PROTEIN"/>
    <property type="match status" value="1"/>
</dbReference>
<reference evidence="1" key="1">
    <citation type="submission" date="2021-02" db="EMBL/GenBank/DDBJ databases">
        <authorList>
            <person name="Dougan E. K."/>
            <person name="Rhodes N."/>
            <person name="Thang M."/>
            <person name="Chan C."/>
        </authorList>
    </citation>
    <scope>NUCLEOTIDE SEQUENCE</scope>
</reference>
<organism evidence="1 2">
    <name type="scientific">Symbiodinium necroappetens</name>
    <dbReference type="NCBI Taxonomy" id="1628268"/>
    <lineage>
        <taxon>Eukaryota</taxon>
        <taxon>Sar</taxon>
        <taxon>Alveolata</taxon>
        <taxon>Dinophyceae</taxon>
        <taxon>Suessiales</taxon>
        <taxon>Symbiodiniaceae</taxon>
        <taxon>Symbiodinium</taxon>
    </lineage>
</organism>
<dbReference type="AlphaFoldDB" id="A0A812RBX9"/>
<dbReference type="Proteomes" id="UP000601435">
    <property type="component" value="Unassembled WGS sequence"/>
</dbReference>
<dbReference type="OrthoDB" id="440252at2759"/>
<keyword evidence="2" id="KW-1185">Reference proteome</keyword>